<gene>
    <name evidence="2" type="ORF">GCM10022285_35470</name>
</gene>
<reference evidence="3" key="1">
    <citation type="journal article" date="2019" name="Int. J. Syst. Evol. Microbiol.">
        <title>The Global Catalogue of Microorganisms (GCM) 10K type strain sequencing project: providing services to taxonomists for standard genome sequencing and annotation.</title>
        <authorList>
            <consortium name="The Broad Institute Genomics Platform"/>
            <consortium name="The Broad Institute Genome Sequencing Center for Infectious Disease"/>
            <person name="Wu L."/>
            <person name="Ma J."/>
        </authorList>
    </citation>
    <scope>NUCLEOTIDE SEQUENCE [LARGE SCALE GENOMIC DNA]</scope>
    <source>
        <strain evidence="3">JCM 17589</strain>
    </source>
</reference>
<evidence type="ECO:0000256" key="1">
    <source>
        <dbReference type="SAM" id="MobiDB-lite"/>
    </source>
</evidence>
<keyword evidence="3" id="KW-1185">Reference proteome</keyword>
<protein>
    <submittedName>
        <fullName evidence="2">Uncharacterized protein</fullName>
    </submittedName>
</protein>
<name>A0ABP7YMC7_9ACTN</name>
<comment type="caution">
    <text evidence="2">The sequence shown here is derived from an EMBL/GenBank/DDBJ whole genome shotgun (WGS) entry which is preliminary data.</text>
</comment>
<dbReference type="Proteomes" id="UP001501845">
    <property type="component" value="Unassembled WGS sequence"/>
</dbReference>
<dbReference type="EMBL" id="BAABBU010000016">
    <property type="protein sequence ID" value="GAA4138401.1"/>
    <property type="molecule type" value="Genomic_DNA"/>
</dbReference>
<organism evidence="2 3">
    <name type="scientific">Streptomyces tunisiensis</name>
    <dbReference type="NCBI Taxonomy" id="948699"/>
    <lineage>
        <taxon>Bacteria</taxon>
        <taxon>Bacillati</taxon>
        <taxon>Actinomycetota</taxon>
        <taxon>Actinomycetes</taxon>
        <taxon>Kitasatosporales</taxon>
        <taxon>Streptomycetaceae</taxon>
        <taxon>Streptomyces</taxon>
    </lineage>
</organism>
<evidence type="ECO:0000313" key="2">
    <source>
        <dbReference type="EMBL" id="GAA4138401.1"/>
    </source>
</evidence>
<sequence length="142" mass="14963">MTAATGSSAFDPRSQQNTGPGTFVGRDVHGGVHNHFEQLSEETKEHLKVIAKTSPKLAQLLAGTAIHSAQNAQAAELIAITANRFNIADSAELLASAAATLQRITLPDSAQLLSAAANKLEKVLPRLLDAADALNSNRRGRM</sequence>
<accession>A0ABP7YMC7</accession>
<evidence type="ECO:0000313" key="3">
    <source>
        <dbReference type="Proteomes" id="UP001501845"/>
    </source>
</evidence>
<feature type="region of interest" description="Disordered" evidence="1">
    <location>
        <begin position="1"/>
        <end position="27"/>
    </location>
</feature>
<feature type="compositionally biased region" description="Polar residues" evidence="1">
    <location>
        <begin position="1"/>
        <end position="20"/>
    </location>
</feature>
<proteinExistence type="predicted"/>